<dbReference type="SMART" id="SM00256">
    <property type="entry name" value="FBOX"/>
    <property type="match status" value="1"/>
</dbReference>
<dbReference type="Proteomes" id="UP001642540">
    <property type="component" value="Unassembled WGS sequence"/>
</dbReference>
<keyword evidence="4" id="KW-1185">Reference proteome</keyword>
<gene>
    <name evidence="3" type="ORF">ODALV1_LOCUS524</name>
</gene>
<organism evidence="3 4">
    <name type="scientific">Orchesella dallaii</name>
    <dbReference type="NCBI Taxonomy" id="48710"/>
    <lineage>
        <taxon>Eukaryota</taxon>
        <taxon>Metazoa</taxon>
        <taxon>Ecdysozoa</taxon>
        <taxon>Arthropoda</taxon>
        <taxon>Hexapoda</taxon>
        <taxon>Collembola</taxon>
        <taxon>Entomobryomorpha</taxon>
        <taxon>Entomobryoidea</taxon>
        <taxon>Orchesellidae</taxon>
        <taxon>Orchesellinae</taxon>
        <taxon>Orchesella</taxon>
    </lineage>
</organism>
<evidence type="ECO:0000259" key="2">
    <source>
        <dbReference type="PROSITE" id="PS50181"/>
    </source>
</evidence>
<feature type="compositionally biased region" description="Basic and acidic residues" evidence="1">
    <location>
        <begin position="1"/>
        <end position="18"/>
    </location>
</feature>
<dbReference type="EMBL" id="CAXLJM020000002">
    <property type="protein sequence ID" value="CAL8068911.1"/>
    <property type="molecule type" value="Genomic_DNA"/>
</dbReference>
<dbReference type="InterPro" id="IPR036047">
    <property type="entry name" value="F-box-like_dom_sf"/>
</dbReference>
<proteinExistence type="predicted"/>
<dbReference type="Gene3D" id="1.20.1280.50">
    <property type="match status" value="1"/>
</dbReference>
<protein>
    <recommendedName>
        <fullName evidence="2">F-box domain-containing protein</fullName>
    </recommendedName>
</protein>
<dbReference type="PROSITE" id="PS50181">
    <property type="entry name" value="FBOX"/>
    <property type="match status" value="1"/>
</dbReference>
<dbReference type="SUPFAM" id="SSF81383">
    <property type="entry name" value="F-box domain"/>
    <property type="match status" value="1"/>
</dbReference>
<comment type="caution">
    <text evidence="3">The sequence shown here is derived from an EMBL/GenBank/DDBJ whole genome shotgun (WGS) entry which is preliminary data.</text>
</comment>
<name>A0ABP1PIY2_9HEXA</name>
<evidence type="ECO:0000313" key="3">
    <source>
        <dbReference type="EMBL" id="CAL8068911.1"/>
    </source>
</evidence>
<dbReference type="Pfam" id="PF00646">
    <property type="entry name" value="F-box"/>
    <property type="match status" value="1"/>
</dbReference>
<evidence type="ECO:0000313" key="4">
    <source>
        <dbReference type="Proteomes" id="UP001642540"/>
    </source>
</evidence>
<feature type="domain" description="F-box" evidence="2">
    <location>
        <begin position="32"/>
        <end position="80"/>
    </location>
</feature>
<sequence length="104" mass="12023">METERNCKSKTVNEKSEVESQTGGVGVTTKKPRTINDLPPEILEMILDYMDIHELDVTDKVNQNWQTVSNRVVTRKIRSALAEVLTKFEILQRECLKMLDEEGW</sequence>
<evidence type="ECO:0000256" key="1">
    <source>
        <dbReference type="SAM" id="MobiDB-lite"/>
    </source>
</evidence>
<reference evidence="3 4" key="1">
    <citation type="submission" date="2024-08" db="EMBL/GenBank/DDBJ databases">
        <authorList>
            <person name="Cucini C."/>
            <person name="Frati F."/>
        </authorList>
    </citation>
    <scope>NUCLEOTIDE SEQUENCE [LARGE SCALE GENOMIC DNA]</scope>
</reference>
<feature type="region of interest" description="Disordered" evidence="1">
    <location>
        <begin position="1"/>
        <end position="34"/>
    </location>
</feature>
<accession>A0ABP1PIY2</accession>
<dbReference type="InterPro" id="IPR001810">
    <property type="entry name" value="F-box_dom"/>
</dbReference>